<feature type="compositionally biased region" description="Acidic residues" evidence="1">
    <location>
        <begin position="157"/>
        <end position="167"/>
    </location>
</feature>
<organism evidence="2 3">
    <name type="scientific">Brassica cretica</name>
    <name type="common">Mustard</name>
    <dbReference type="NCBI Taxonomy" id="69181"/>
    <lineage>
        <taxon>Eukaryota</taxon>
        <taxon>Viridiplantae</taxon>
        <taxon>Streptophyta</taxon>
        <taxon>Embryophyta</taxon>
        <taxon>Tracheophyta</taxon>
        <taxon>Spermatophyta</taxon>
        <taxon>Magnoliopsida</taxon>
        <taxon>eudicotyledons</taxon>
        <taxon>Gunneridae</taxon>
        <taxon>Pentapetalae</taxon>
        <taxon>rosids</taxon>
        <taxon>malvids</taxon>
        <taxon>Brassicales</taxon>
        <taxon>Brassicaceae</taxon>
        <taxon>Brassiceae</taxon>
        <taxon>Brassica</taxon>
    </lineage>
</organism>
<sequence>MKKLRYVYDSMDEEMGMMRYVGDLGKEVVEVFVEHECSEHIPGVIHLSSEQRDDVEGGDEEEEHSENDEVDRPKKDNEPEESDDENQAEKEIVEEDNPAINLSDNESDRNENLNANEDGGDDVVVDEADGSNDVRFQTIFEEGLKSVPDKEAHGDGLQEEEKDDNIDDERAPVDVENPDTPLTNISFVSNLSDNESDRNENLNANEDGGDDVVVDEADGSNDVRFQTIFEEGLKSVPDKEAHGDGLQEEEKDDNIDDERAPVDVENPDTPVDSKDEKRLGQYLKWFHENGYAELESNTTNEARFLKLLN</sequence>
<dbReference type="EMBL" id="QGKW02002005">
    <property type="protein sequence ID" value="KAF2541819.1"/>
    <property type="molecule type" value="Genomic_DNA"/>
</dbReference>
<reference evidence="2" key="1">
    <citation type="submission" date="2019-12" db="EMBL/GenBank/DDBJ databases">
        <title>Genome sequencing and annotation of Brassica cretica.</title>
        <authorList>
            <person name="Studholme D.J."/>
            <person name="Sarris P.F."/>
        </authorList>
    </citation>
    <scope>NUCLEOTIDE SEQUENCE</scope>
    <source>
        <strain evidence="2">PFS-001/15</strain>
        <tissue evidence="2">Leaf</tissue>
    </source>
</reference>
<gene>
    <name evidence="2" type="ORF">F2Q68_00028787</name>
</gene>
<name>A0A8S9G921_BRACR</name>
<feature type="compositionally biased region" description="Acidic residues" evidence="1">
    <location>
        <begin position="207"/>
        <end position="216"/>
    </location>
</feature>
<feature type="compositionally biased region" description="Acidic residues" evidence="1">
    <location>
        <begin position="246"/>
        <end position="256"/>
    </location>
</feature>
<feature type="compositionally biased region" description="Acidic residues" evidence="1">
    <location>
        <begin position="118"/>
        <end position="130"/>
    </location>
</feature>
<feature type="compositionally biased region" description="Acidic residues" evidence="1">
    <location>
        <begin position="56"/>
        <end position="69"/>
    </location>
</feature>
<feature type="compositionally biased region" description="Acidic residues" evidence="1">
    <location>
        <begin position="78"/>
        <end position="97"/>
    </location>
</feature>
<protein>
    <submittedName>
        <fullName evidence="2">Uncharacterized protein</fullName>
    </submittedName>
</protein>
<proteinExistence type="predicted"/>
<dbReference type="AlphaFoldDB" id="A0A8S9G921"/>
<evidence type="ECO:0000256" key="1">
    <source>
        <dbReference type="SAM" id="MobiDB-lite"/>
    </source>
</evidence>
<feature type="compositionally biased region" description="Polar residues" evidence="1">
    <location>
        <begin position="180"/>
        <end position="193"/>
    </location>
</feature>
<feature type="compositionally biased region" description="Basic and acidic residues" evidence="1">
    <location>
        <begin position="142"/>
        <end position="156"/>
    </location>
</feature>
<evidence type="ECO:0000313" key="3">
    <source>
        <dbReference type="Proteomes" id="UP000712281"/>
    </source>
</evidence>
<feature type="compositionally biased region" description="Basic and acidic residues" evidence="1">
    <location>
        <begin position="231"/>
        <end position="245"/>
    </location>
</feature>
<feature type="region of interest" description="Disordered" evidence="1">
    <location>
        <begin position="43"/>
        <end position="216"/>
    </location>
</feature>
<dbReference type="Proteomes" id="UP000712281">
    <property type="component" value="Unassembled WGS sequence"/>
</dbReference>
<comment type="caution">
    <text evidence="2">The sequence shown here is derived from an EMBL/GenBank/DDBJ whole genome shotgun (WGS) entry which is preliminary data.</text>
</comment>
<evidence type="ECO:0000313" key="2">
    <source>
        <dbReference type="EMBL" id="KAF2541819.1"/>
    </source>
</evidence>
<feature type="region of interest" description="Disordered" evidence="1">
    <location>
        <begin position="231"/>
        <end position="276"/>
    </location>
</feature>
<accession>A0A8S9G921</accession>